<dbReference type="InterPro" id="IPR020672">
    <property type="entry name" value="Ribose5P_isomerase_typA_subgr"/>
</dbReference>
<comment type="subunit">
    <text evidence="3">Homodimer.</text>
</comment>
<evidence type="ECO:0000313" key="4">
    <source>
        <dbReference type="EMBL" id="MBS4539273.1"/>
    </source>
</evidence>
<accession>A0A942Z9F6</accession>
<keyword evidence="5" id="KW-1185">Reference proteome</keyword>
<dbReference type="Proteomes" id="UP000724672">
    <property type="component" value="Unassembled WGS sequence"/>
</dbReference>
<dbReference type="Gene3D" id="3.40.50.1360">
    <property type="match status" value="1"/>
</dbReference>
<sequence>MDDKKIAGERAAELIRDGMIVGLGTGSTVYYTMKRISQMLENGLKIKAVSTSSSTTTIAQKLGIPLVDLNDVGKIDITIDGADEVDSSLNGIKGGGGALLYEKLVAISSEKVIWVVDSSKIVNQLGEFPLPVEVIPFAYNHILTKFKDMNLNPRLRINNGDFFITDSQHYIIDLYINKIEYPYELEKTLNSIPGVVEHGLFINIVDTVIIGKDNSLEIVNR</sequence>
<dbReference type="GO" id="GO:0005829">
    <property type="term" value="C:cytosol"/>
    <property type="evidence" value="ECO:0007669"/>
    <property type="project" value="TreeGrafter"/>
</dbReference>
<dbReference type="GO" id="GO:0004751">
    <property type="term" value="F:ribose-5-phosphate isomerase activity"/>
    <property type="evidence" value="ECO:0007669"/>
    <property type="project" value="UniProtKB-UniRule"/>
</dbReference>
<organism evidence="4 5">
    <name type="scientific">Anaeromonas frigoriresistens</name>
    <dbReference type="NCBI Taxonomy" id="2683708"/>
    <lineage>
        <taxon>Bacteria</taxon>
        <taxon>Bacillati</taxon>
        <taxon>Bacillota</taxon>
        <taxon>Tissierellia</taxon>
        <taxon>Tissierellales</taxon>
        <taxon>Thermohalobacteraceae</taxon>
        <taxon>Anaeromonas</taxon>
    </lineage>
</organism>
<dbReference type="GO" id="GO:0009052">
    <property type="term" value="P:pentose-phosphate shunt, non-oxidative branch"/>
    <property type="evidence" value="ECO:0007669"/>
    <property type="project" value="UniProtKB-UniRule"/>
</dbReference>
<evidence type="ECO:0000256" key="3">
    <source>
        <dbReference type="HAMAP-Rule" id="MF_00170"/>
    </source>
</evidence>
<dbReference type="AlphaFoldDB" id="A0A942Z9F6"/>
<comment type="function">
    <text evidence="3">Catalyzes the reversible conversion of ribose-5-phosphate to ribulose 5-phosphate.</text>
</comment>
<dbReference type="RefSeq" id="WP_203367197.1">
    <property type="nucleotide sequence ID" value="NZ_WSFT01000045.1"/>
</dbReference>
<dbReference type="NCBIfam" id="NF001924">
    <property type="entry name" value="PRK00702.1"/>
    <property type="match status" value="1"/>
</dbReference>
<dbReference type="CDD" id="cd01398">
    <property type="entry name" value="RPI_A"/>
    <property type="match status" value="1"/>
</dbReference>
<dbReference type="InterPro" id="IPR037171">
    <property type="entry name" value="NagB/RpiA_transferase-like"/>
</dbReference>
<feature type="active site" description="Proton acceptor" evidence="3">
    <location>
        <position position="102"/>
    </location>
</feature>
<dbReference type="Pfam" id="PF06026">
    <property type="entry name" value="Rib_5-P_isom_A"/>
    <property type="match status" value="1"/>
</dbReference>
<dbReference type="EMBL" id="WSFT01000045">
    <property type="protein sequence ID" value="MBS4539273.1"/>
    <property type="molecule type" value="Genomic_DNA"/>
</dbReference>
<comment type="caution">
    <text evidence="4">The sequence shown here is derived from an EMBL/GenBank/DDBJ whole genome shotgun (WGS) entry which is preliminary data.</text>
</comment>
<dbReference type="InterPro" id="IPR004788">
    <property type="entry name" value="Ribose5P_isomerase_type_A"/>
</dbReference>
<evidence type="ECO:0000256" key="2">
    <source>
        <dbReference type="ARBA" id="ARBA00023235"/>
    </source>
</evidence>
<name>A0A942Z9F6_9FIRM</name>
<evidence type="ECO:0000313" key="5">
    <source>
        <dbReference type="Proteomes" id="UP000724672"/>
    </source>
</evidence>
<reference evidence="4" key="1">
    <citation type="submission" date="2019-12" db="EMBL/GenBank/DDBJ databases">
        <title>Clostridiaceae gen. nov. sp. nov., isolated from sediment in Xinjiang, China.</title>
        <authorList>
            <person name="Zhang R."/>
        </authorList>
    </citation>
    <scope>NUCLEOTIDE SEQUENCE</scope>
    <source>
        <strain evidence="4">D2Q-11</strain>
    </source>
</reference>
<dbReference type="PANTHER" id="PTHR11934">
    <property type="entry name" value="RIBOSE-5-PHOSPHATE ISOMERASE"/>
    <property type="match status" value="1"/>
</dbReference>
<feature type="binding site" evidence="3">
    <location>
        <begin position="93"/>
        <end position="96"/>
    </location>
    <ligand>
        <name>substrate</name>
    </ligand>
</feature>
<dbReference type="Gene3D" id="3.30.70.260">
    <property type="match status" value="1"/>
</dbReference>
<dbReference type="SUPFAM" id="SSF75445">
    <property type="entry name" value="D-ribose-5-phosphate isomerase (RpiA), lid domain"/>
    <property type="match status" value="1"/>
</dbReference>
<evidence type="ECO:0000256" key="1">
    <source>
        <dbReference type="ARBA" id="ARBA00001713"/>
    </source>
</evidence>
<comment type="pathway">
    <text evidence="3">Carbohydrate degradation; pentose phosphate pathway; D-ribose 5-phosphate from D-ribulose 5-phosphate (non-oxidative stage): step 1/1.</text>
</comment>
<protein>
    <recommendedName>
        <fullName evidence="3">Ribose-5-phosphate isomerase A</fullName>
        <ecNumber evidence="3">5.3.1.6</ecNumber>
    </recommendedName>
    <alternativeName>
        <fullName evidence="3">Phosphoriboisomerase A</fullName>
        <shortName evidence="3">PRI</shortName>
    </alternativeName>
</protein>
<dbReference type="EC" id="5.3.1.6" evidence="3"/>
<dbReference type="PANTHER" id="PTHR11934:SF0">
    <property type="entry name" value="RIBOSE-5-PHOSPHATE ISOMERASE"/>
    <property type="match status" value="1"/>
</dbReference>
<keyword evidence="2 3" id="KW-0413">Isomerase</keyword>
<dbReference type="SUPFAM" id="SSF100950">
    <property type="entry name" value="NagB/RpiA/CoA transferase-like"/>
    <property type="match status" value="1"/>
</dbReference>
<dbReference type="FunFam" id="3.40.50.1360:FF:000001">
    <property type="entry name" value="Ribose-5-phosphate isomerase A"/>
    <property type="match status" value="1"/>
</dbReference>
<dbReference type="GO" id="GO:0006014">
    <property type="term" value="P:D-ribose metabolic process"/>
    <property type="evidence" value="ECO:0007669"/>
    <property type="project" value="TreeGrafter"/>
</dbReference>
<proteinExistence type="inferred from homology"/>
<feature type="binding site" evidence="3">
    <location>
        <begin position="25"/>
        <end position="28"/>
    </location>
    <ligand>
        <name>substrate</name>
    </ligand>
</feature>
<dbReference type="NCBIfam" id="TIGR00021">
    <property type="entry name" value="rpiA"/>
    <property type="match status" value="1"/>
</dbReference>
<feature type="binding site" evidence="3">
    <location>
        <position position="120"/>
    </location>
    <ligand>
        <name>substrate</name>
    </ligand>
</feature>
<comment type="catalytic activity">
    <reaction evidence="1 3">
        <text>aldehydo-D-ribose 5-phosphate = D-ribulose 5-phosphate</text>
        <dbReference type="Rhea" id="RHEA:14657"/>
        <dbReference type="ChEBI" id="CHEBI:58121"/>
        <dbReference type="ChEBI" id="CHEBI:58273"/>
        <dbReference type="EC" id="5.3.1.6"/>
    </reaction>
</comment>
<gene>
    <name evidence="3 4" type="primary">rpiA</name>
    <name evidence="4" type="ORF">GOQ27_12430</name>
</gene>
<feature type="binding site" evidence="3">
    <location>
        <begin position="80"/>
        <end position="83"/>
    </location>
    <ligand>
        <name>substrate</name>
    </ligand>
</feature>
<comment type="similarity">
    <text evidence="3">Belongs to the ribose 5-phosphate isomerase family.</text>
</comment>
<dbReference type="HAMAP" id="MF_00170">
    <property type="entry name" value="Rib_5P_isom_A"/>
    <property type="match status" value="1"/>
</dbReference>